<accession>A0A1B9ISU7</accession>
<proteinExistence type="predicted"/>
<protein>
    <submittedName>
        <fullName evidence="1">Uncharacterized protein</fullName>
    </submittedName>
</protein>
<dbReference type="AlphaFoldDB" id="A0A1B9ISU7"/>
<reference evidence="2" key="2">
    <citation type="submission" date="2013-12" db="EMBL/GenBank/DDBJ databases">
        <title>Evolution of pathogenesis and genome organization in the Tremellales.</title>
        <authorList>
            <person name="Cuomo C."/>
            <person name="Litvintseva A."/>
            <person name="Heitman J."/>
            <person name="Chen Y."/>
            <person name="Sun S."/>
            <person name="Springer D."/>
            <person name="Dromer F."/>
            <person name="Young S."/>
            <person name="Zeng Q."/>
            <person name="Chapman S."/>
            <person name="Gujja S."/>
            <person name="Saif S."/>
            <person name="Birren B."/>
        </authorList>
    </citation>
    <scope>NUCLEOTIDE SEQUENCE [LARGE SCALE GENOMIC DNA]</scope>
    <source>
        <strain evidence="2">CBS 10435</strain>
    </source>
</reference>
<sequence length="177" mass="19922">MSNPDRFKSALKLDQVSLVRQEAPTKNVTVQEATATGEGSSTRDYSIQTLITTIRSSRAKYAEIADKHELKLSSRRPKQSTGMGVKTLAKGRKATVKAESDHANLIRSIVRGERRALPGQYIPINNTLAQIRGQLRPRAVELSKQMREVQRIREDYLEVVGVVEDLLKHDRHPRPLT</sequence>
<evidence type="ECO:0000313" key="1">
    <source>
        <dbReference type="EMBL" id="OCF58609.1"/>
    </source>
</evidence>
<evidence type="ECO:0000313" key="2">
    <source>
        <dbReference type="Proteomes" id="UP000092583"/>
    </source>
</evidence>
<dbReference type="Proteomes" id="UP000092583">
    <property type="component" value="Unassembled WGS sequence"/>
</dbReference>
<dbReference type="EMBL" id="KI669461">
    <property type="protein sequence ID" value="OCF58609.1"/>
    <property type="molecule type" value="Genomic_DNA"/>
</dbReference>
<reference evidence="1 2" key="1">
    <citation type="submission" date="2013-07" db="EMBL/GenBank/DDBJ databases">
        <title>The Genome Sequence of Kwoniella mangroviensis CBS10435.</title>
        <authorList>
            <consortium name="The Broad Institute Genome Sequencing Platform"/>
            <person name="Cuomo C."/>
            <person name="Litvintseva A."/>
            <person name="Chen Y."/>
            <person name="Heitman J."/>
            <person name="Sun S."/>
            <person name="Springer D."/>
            <person name="Dromer F."/>
            <person name="Young S.K."/>
            <person name="Zeng Q."/>
            <person name="Gargeya S."/>
            <person name="Fitzgerald M."/>
            <person name="Abouelleil A."/>
            <person name="Alvarado L."/>
            <person name="Berlin A.M."/>
            <person name="Chapman S.B."/>
            <person name="Dewar J."/>
            <person name="Goldberg J."/>
            <person name="Griggs A."/>
            <person name="Gujja S."/>
            <person name="Hansen M."/>
            <person name="Howarth C."/>
            <person name="Imamovic A."/>
            <person name="Larimer J."/>
            <person name="McCowan C."/>
            <person name="Murphy C."/>
            <person name="Pearson M."/>
            <person name="Priest M."/>
            <person name="Roberts A."/>
            <person name="Saif S."/>
            <person name="Shea T."/>
            <person name="Sykes S."/>
            <person name="Wortman J."/>
            <person name="Nusbaum C."/>
            <person name="Birren B."/>
        </authorList>
    </citation>
    <scope>NUCLEOTIDE SEQUENCE [LARGE SCALE GENOMIC DNA]</scope>
    <source>
        <strain evidence="1 2">CBS 10435</strain>
    </source>
</reference>
<name>A0A1B9ISU7_9TREE</name>
<organism evidence="1 2">
    <name type="scientific">Kwoniella mangroviensis CBS 10435</name>
    <dbReference type="NCBI Taxonomy" id="1331196"/>
    <lineage>
        <taxon>Eukaryota</taxon>
        <taxon>Fungi</taxon>
        <taxon>Dikarya</taxon>
        <taxon>Basidiomycota</taxon>
        <taxon>Agaricomycotina</taxon>
        <taxon>Tremellomycetes</taxon>
        <taxon>Tremellales</taxon>
        <taxon>Cryptococcaceae</taxon>
        <taxon>Kwoniella</taxon>
    </lineage>
</organism>
<keyword evidence="2" id="KW-1185">Reference proteome</keyword>
<gene>
    <name evidence="1" type="ORF">L486_03098</name>
</gene>